<dbReference type="Gene3D" id="3.40.630.10">
    <property type="entry name" value="Zn peptidases"/>
    <property type="match status" value="1"/>
</dbReference>
<evidence type="ECO:0000313" key="8">
    <source>
        <dbReference type="Proteomes" id="UP001164761"/>
    </source>
</evidence>
<dbReference type="PIRSF" id="PIRSF001123">
    <property type="entry name" value="PepA_GA"/>
    <property type="match status" value="1"/>
</dbReference>
<evidence type="ECO:0000313" key="7">
    <source>
        <dbReference type="EMBL" id="WAH39656.1"/>
    </source>
</evidence>
<evidence type="ECO:0000256" key="1">
    <source>
        <dbReference type="ARBA" id="ARBA00006272"/>
    </source>
</evidence>
<keyword evidence="3" id="KW-0645">Protease</keyword>
<dbReference type="Proteomes" id="UP001164761">
    <property type="component" value="Chromosome"/>
</dbReference>
<comment type="similarity">
    <text evidence="1 6">Belongs to the peptidase M42 family.</text>
</comment>
<evidence type="ECO:0000256" key="6">
    <source>
        <dbReference type="PIRNR" id="PIRNR001123"/>
    </source>
</evidence>
<dbReference type="InterPro" id="IPR008007">
    <property type="entry name" value="Peptidase_M42"/>
</dbReference>
<evidence type="ECO:0000256" key="2">
    <source>
        <dbReference type="ARBA" id="ARBA00022438"/>
    </source>
</evidence>
<evidence type="ECO:0000256" key="4">
    <source>
        <dbReference type="ARBA" id="ARBA00022723"/>
    </source>
</evidence>
<keyword evidence="5" id="KW-0378">Hydrolase</keyword>
<dbReference type="EMBL" id="CP104067">
    <property type="protein sequence ID" value="WAH39656.1"/>
    <property type="molecule type" value="Genomic_DNA"/>
</dbReference>
<dbReference type="Pfam" id="PF05343">
    <property type="entry name" value="Peptidase_M42"/>
    <property type="match status" value="1"/>
</dbReference>
<keyword evidence="2" id="KW-0031">Aminopeptidase</keyword>
<name>A0ABY6ZC11_9BACL</name>
<organism evidence="7 8">
    <name type="scientific">Alicyclobacillus fastidiosus</name>
    <dbReference type="NCBI Taxonomy" id="392011"/>
    <lineage>
        <taxon>Bacteria</taxon>
        <taxon>Bacillati</taxon>
        <taxon>Bacillota</taxon>
        <taxon>Bacilli</taxon>
        <taxon>Bacillales</taxon>
        <taxon>Alicyclobacillaceae</taxon>
        <taxon>Alicyclobacillus</taxon>
    </lineage>
</organism>
<reference evidence="7" key="1">
    <citation type="submission" date="2022-08" db="EMBL/GenBank/DDBJ databases">
        <title>Alicyclobacillus fastidiosus DSM 17978, complete genome.</title>
        <authorList>
            <person name="Wang Q."/>
            <person name="Cai R."/>
            <person name="Wang Z."/>
        </authorList>
    </citation>
    <scope>NUCLEOTIDE SEQUENCE</scope>
    <source>
        <strain evidence="7">DSM 17978</strain>
    </source>
</reference>
<gene>
    <name evidence="7" type="ORF">NZD89_14640</name>
</gene>
<keyword evidence="8" id="KW-1185">Reference proteome</keyword>
<dbReference type="RefSeq" id="WP_268003553.1">
    <property type="nucleotide sequence ID" value="NZ_BSUT01000001.1"/>
</dbReference>
<accession>A0ABY6ZC11</accession>
<dbReference type="InterPro" id="IPR051464">
    <property type="entry name" value="Peptidase_M42_aminopept"/>
</dbReference>
<keyword evidence="4" id="KW-0479">Metal-binding</keyword>
<dbReference type="PANTHER" id="PTHR32481">
    <property type="entry name" value="AMINOPEPTIDASE"/>
    <property type="match status" value="1"/>
</dbReference>
<dbReference type="Gene3D" id="2.40.30.40">
    <property type="entry name" value="Peptidase M42, domain 2"/>
    <property type="match status" value="1"/>
</dbReference>
<dbReference type="SUPFAM" id="SSF101821">
    <property type="entry name" value="Aminopeptidase/glucanase lid domain"/>
    <property type="match status" value="1"/>
</dbReference>
<evidence type="ECO:0000256" key="5">
    <source>
        <dbReference type="ARBA" id="ARBA00022801"/>
    </source>
</evidence>
<protein>
    <submittedName>
        <fullName evidence="7">M42 family metallopeptidase</fullName>
    </submittedName>
</protein>
<dbReference type="SUPFAM" id="SSF53187">
    <property type="entry name" value="Zn-dependent exopeptidases"/>
    <property type="match status" value="1"/>
</dbReference>
<evidence type="ECO:0000256" key="3">
    <source>
        <dbReference type="ARBA" id="ARBA00022670"/>
    </source>
</evidence>
<dbReference type="CDD" id="cd05656">
    <property type="entry name" value="M42_Frv"/>
    <property type="match status" value="1"/>
</dbReference>
<dbReference type="PANTHER" id="PTHR32481:SF0">
    <property type="entry name" value="AMINOPEPTIDASE YPDE-RELATED"/>
    <property type="match status" value="1"/>
</dbReference>
<sequence length="345" mass="36859">MLLKRLSEAMGPSGFEDEIRNVIRDEVTPLVADLHTDVLGNLIVSNGSEHNGPRVMLDAHMDEVGLMVVQVCEGGRESGLLKFRALGGIDPRVLVSKPVFVGNDRIPGVIGAKPIHLQELSERRKPLAMDQLYIDIGAKDAKDAKAVVKPGDVAIFATQFGTLGERAIKGKSFDDRIGCALLVEALRESYDLPVVGAFTVQEEIGLRGAQAAAYAIEPDIAIALEGTVCFDVVGAKSHGQSTIMGAGPALTVQDSQTVADRRFLDFMVSVAEKHGIPYQLRRVKGGSNDYGAIHKVRAGVIGGAISVPVRYIHAPTQVASLDDFDNSLSLVKAVLRELEQGGFTA</sequence>
<proteinExistence type="inferred from homology"/>
<dbReference type="InterPro" id="IPR023367">
    <property type="entry name" value="Peptidase_M42_dom2"/>
</dbReference>